<dbReference type="EMBL" id="JAUSWM010000006">
    <property type="protein sequence ID" value="MDQ0484177.1"/>
    <property type="molecule type" value="Genomic_DNA"/>
</dbReference>
<keyword evidence="1" id="KW-1133">Transmembrane helix</keyword>
<keyword evidence="1" id="KW-0472">Membrane</keyword>
<evidence type="ECO:0008006" key="4">
    <source>
        <dbReference type="Google" id="ProtNLM"/>
    </source>
</evidence>
<feature type="transmembrane region" description="Helical" evidence="1">
    <location>
        <begin position="12"/>
        <end position="33"/>
    </location>
</feature>
<proteinExistence type="predicted"/>
<evidence type="ECO:0000313" key="3">
    <source>
        <dbReference type="Proteomes" id="UP001226720"/>
    </source>
</evidence>
<gene>
    <name evidence="2" type="ORF">QO000_003161</name>
</gene>
<evidence type="ECO:0000313" key="2">
    <source>
        <dbReference type="EMBL" id="MDQ0484177.1"/>
    </source>
</evidence>
<dbReference type="Proteomes" id="UP001226720">
    <property type="component" value="Unassembled WGS sequence"/>
</dbReference>
<sequence>MAAKEKEWNRFTVWALAFMVWAVPIAFIVGFYITTRPQ</sequence>
<organism evidence="2 3">
    <name type="scientific">Guptibacillus hwajinpoensis</name>
    <dbReference type="NCBI Taxonomy" id="208199"/>
    <lineage>
        <taxon>Bacteria</taxon>
        <taxon>Bacillati</taxon>
        <taxon>Bacillota</taxon>
        <taxon>Bacilli</taxon>
        <taxon>Bacillales</taxon>
        <taxon>Guptibacillaceae</taxon>
        <taxon>Guptibacillus</taxon>
    </lineage>
</organism>
<protein>
    <recommendedName>
        <fullName evidence="4">YmiA family membrane protein</fullName>
    </recommendedName>
</protein>
<reference evidence="2" key="1">
    <citation type="submission" date="2023-07" db="EMBL/GenBank/DDBJ databases">
        <title>Genomic Encyclopedia of Type Strains, Phase IV (KMG-IV): sequencing the most valuable type-strain genomes for metagenomic binning, comparative biology and taxonomic classification.</title>
        <authorList>
            <person name="Goeker M."/>
        </authorList>
    </citation>
    <scope>NUCLEOTIDE SEQUENCE [LARGE SCALE GENOMIC DNA]</scope>
    <source>
        <strain evidence="2">JSM 076093</strain>
    </source>
</reference>
<keyword evidence="3" id="KW-1185">Reference proteome</keyword>
<accession>A0ABU0K474</accession>
<comment type="caution">
    <text evidence="2">The sequence shown here is derived from an EMBL/GenBank/DDBJ whole genome shotgun (WGS) entry which is preliminary data.</text>
</comment>
<name>A0ABU0K474_9BACL</name>
<keyword evidence="1" id="KW-0812">Transmembrane</keyword>
<evidence type="ECO:0000256" key="1">
    <source>
        <dbReference type="SAM" id="Phobius"/>
    </source>
</evidence>